<comment type="caution">
    <text evidence="1">The sequence shown here is derived from an EMBL/GenBank/DDBJ whole genome shotgun (WGS) entry which is preliminary data.</text>
</comment>
<gene>
    <name evidence="1" type="ORF">L2E82_38937</name>
</gene>
<dbReference type="EMBL" id="CM042015">
    <property type="protein sequence ID" value="KAI3709178.1"/>
    <property type="molecule type" value="Genomic_DNA"/>
</dbReference>
<keyword evidence="2" id="KW-1185">Reference proteome</keyword>
<evidence type="ECO:0000313" key="1">
    <source>
        <dbReference type="EMBL" id="KAI3709178.1"/>
    </source>
</evidence>
<organism evidence="1 2">
    <name type="scientific">Cichorium intybus</name>
    <name type="common">Chicory</name>
    <dbReference type="NCBI Taxonomy" id="13427"/>
    <lineage>
        <taxon>Eukaryota</taxon>
        <taxon>Viridiplantae</taxon>
        <taxon>Streptophyta</taxon>
        <taxon>Embryophyta</taxon>
        <taxon>Tracheophyta</taxon>
        <taxon>Spermatophyta</taxon>
        <taxon>Magnoliopsida</taxon>
        <taxon>eudicotyledons</taxon>
        <taxon>Gunneridae</taxon>
        <taxon>Pentapetalae</taxon>
        <taxon>asterids</taxon>
        <taxon>campanulids</taxon>
        <taxon>Asterales</taxon>
        <taxon>Asteraceae</taxon>
        <taxon>Cichorioideae</taxon>
        <taxon>Cichorieae</taxon>
        <taxon>Cichoriinae</taxon>
        <taxon>Cichorium</taxon>
    </lineage>
</organism>
<evidence type="ECO:0000313" key="2">
    <source>
        <dbReference type="Proteomes" id="UP001055811"/>
    </source>
</evidence>
<name>A0ACB9AHK9_CICIN</name>
<sequence>MKLLWFDRKEEPPLVRSEGRTTAGYTLLRRVLLPGATLWQLSFSNQASSSCTKPDMETDGLAVEEPNDLISTHEKAMDIDVS</sequence>
<reference evidence="2" key="1">
    <citation type="journal article" date="2022" name="Mol. Ecol. Resour.">
        <title>The genomes of chicory, endive, great burdock and yacon provide insights into Asteraceae palaeo-polyploidization history and plant inulin production.</title>
        <authorList>
            <person name="Fan W."/>
            <person name="Wang S."/>
            <person name="Wang H."/>
            <person name="Wang A."/>
            <person name="Jiang F."/>
            <person name="Liu H."/>
            <person name="Zhao H."/>
            <person name="Xu D."/>
            <person name="Zhang Y."/>
        </authorList>
    </citation>
    <scope>NUCLEOTIDE SEQUENCE [LARGE SCALE GENOMIC DNA]</scope>
    <source>
        <strain evidence="2">cv. Punajuju</strain>
    </source>
</reference>
<proteinExistence type="predicted"/>
<reference evidence="1 2" key="2">
    <citation type="journal article" date="2022" name="Mol. Ecol. Resour.">
        <title>The genomes of chicory, endive, great burdock and yacon provide insights into Asteraceae paleo-polyploidization history and plant inulin production.</title>
        <authorList>
            <person name="Fan W."/>
            <person name="Wang S."/>
            <person name="Wang H."/>
            <person name="Wang A."/>
            <person name="Jiang F."/>
            <person name="Liu H."/>
            <person name="Zhao H."/>
            <person name="Xu D."/>
            <person name="Zhang Y."/>
        </authorList>
    </citation>
    <scope>NUCLEOTIDE SEQUENCE [LARGE SCALE GENOMIC DNA]</scope>
    <source>
        <strain evidence="2">cv. Punajuju</strain>
        <tissue evidence="1">Leaves</tissue>
    </source>
</reference>
<protein>
    <submittedName>
        <fullName evidence="1">Uncharacterized protein</fullName>
    </submittedName>
</protein>
<accession>A0ACB9AHK9</accession>
<dbReference type="Proteomes" id="UP001055811">
    <property type="component" value="Linkage Group LG07"/>
</dbReference>